<gene>
    <name evidence="1" type="ORF">ACFPU1_02070</name>
</gene>
<organism evidence="1 2">
    <name type="scientific">Thalassorhabdus alkalitolerans</name>
    <dbReference type="NCBI Taxonomy" id="2282697"/>
    <lineage>
        <taxon>Bacteria</taxon>
        <taxon>Bacillati</taxon>
        <taxon>Bacillota</taxon>
        <taxon>Bacilli</taxon>
        <taxon>Bacillales</taxon>
        <taxon>Bacillaceae</taxon>
        <taxon>Thalassorhabdus</taxon>
    </lineage>
</organism>
<proteinExistence type="predicted"/>
<evidence type="ECO:0000313" key="2">
    <source>
        <dbReference type="Proteomes" id="UP001596142"/>
    </source>
</evidence>
<dbReference type="RefSeq" id="WP_385937976.1">
    <property type="nucleotide sequence ID" value="NZ_JBHSOZ010000002.1"/>
</dbReference>
<comment type="caution">
    <text evidence="1">The sequence shown here is derived from an EMBL/GenBank/DDBJ whole genome shotgun (WGS) entry which is preliminary data.</text>
</comment>
<keyword evidence="2" id="KW-1185">Reference proteome</keyword>
<accession>A0ABW0YK46</accession>
<protein>
    <submittedName>
        <fullName evidence="1">Uncharacterized protein</fullName>
    </submittedName>
</protein>
<dbReference type="Proteomes" id="UP001596142">
    <property type="component" value="Unassembled WGS sequence"/>
</dbReference>
<sequence>MAEEKPKLFETGQTVYYDGEEMKVIAEYDRTIVAEFIDFPLEGKEEEFPYNRIVLLKNEVS</sequence>
<reference evidence="2" key="1">
    <citation type="journal article" date="2019" name="Int. J. Syst. Evol. Microbiol.">
        <title>The Global Catalogue of Microorganisms (GCM) 10K type strain sequencing project: providing services to taxonomists for standard genome sequencing and annotation.</title>
        <authorList>
            <consortium name="The Broad Institute Genomics Platform"/>
            <consortium name="The Broad Institute Genome Sequencing Center for Infectious Disease"/>
            <person name="Wu L."/>
            <person name="Ma J."/>
        </authorList>
    </citation>
    <scope>NUCLEOTIDE SEQUENCE [LARGE SCALE GENOMIC DNA]</scope>
    <source>
        <strain evidence="2">CECT 7184</strain>
    </source>
</reference>
<dbReference type="EMBL" id="JBHSOZ010000002">
    <property type="protein sequence ID" value="MFC5711563.1"/>
    <property type="molecule type" value="Genomic_DNA"/>
</dbReference>
<evidence type="ECO:0000313" key="1">
    <source>
        <dbReference type="EMBL" id="MFC5711563.1"/>
    </source>
</evidence>
<name>A0ABW0YK46_9BACI</name>